<keyword evidence="5" id="KW-0804">Transcription</keyword>
<dbReference type="InterPro" id="IPR007627">
    <property type="entry name" value="RNA_pol_sigma70_r2"/>
</dbReference>
<dbReference type="SUPFAM" id="SSF88659">
    <property type="entry name" value="Sigma3 and sigma4 domains of RNA polymerase sigma factors"/>
    <property type="match status" value="1"/>
</dbReference>
<organism evidence="8 9">
    <name type="scientific">Corynebacterium evansiae</name>
    <dbReference type="NCBI Taxonomy" id="2913499"/>
    <lineage>
        <taxon>Bacteria</taxon>
        <taxon>Bacillati</taxon>
        <taxon>Actinomycetota</taxon>
        <taxon>Actinomycetes</taxon>
        <taxon>Mycobacteriales</taxon>
        <taxon>Corynebacteriaceae</taxon>
        <taxon>Corynebacterium</taxon>
    </lineage>
</organism>
<dbReference type="InterPro" id="IPR014284">
    <property type="entry name" value="RNA_pol_sigma-70_dom"/>
</dbReference>
<dbReference type="CDD" id="cd06171">
    <property type="entry name" value="Sigma70_r4"/>
    <property type="match status" value="1"/>
</dbReference>
<evidence type="ECO:0000256" key="2">
    <source>
        <dbReference type="ARBA" id="ARBA00023015"/>
    </source>
</evidence>
<evidence type="ECO:0000256" key="5">
    <source>
        <dbReference type="ARBA" id="ARBA00023163"/>
    </source>
</evidence>
<keyword evidence="4" id="KW-0238">DNA-binding</keyword>
<dbReference type="AlphaFoldDB" id="A0A9X3LLM5"/>
<comment type="caution">
    <text evidence="8">The sequence shown here is derived from an EMBL/GenBank/DDBJ whole genome shotgun (WGS) entry which is preliminary data.</text>
</comment>
<evidence type="ECO:0000256" key="3">
    <source>
        <dbReference type="ARBA" id="ARBA00023082"/>
    </source>
</evidence>
<dbReference type="RefSeq" id="WP_269944071.1">
    <property type="nucleotide sequence ID" value="NZ_JAKMUT010000001.1"/>
</dbReference>
<dbReference type="Pfam" id="PF08281">
    <property type="entry name" value="Sigma70_r4_2"/>
    <property type="match status" value="1"/>
</dbReference>
<dbReference type="InterPro" id="IPR039425">
    <property type="entry name" value="RNA_pol_sigma-70-like"/>
</dbReference>
<dbReference type="Proteomes" id="UP001146469">
    <property type="component" value="Unassembled WGS sequence"/>
</dbReference>
<dbReference type="PANTHER" id="PTHR43133">
    <property type="entry name" value="RNA POLYMERASE ECF-TYPE SIGMA FACTO"/>
    <property type="match status" value="1"/>
</dbReference>
<dbReference type="SUPFAM" id="SSF88946">
    <property type="entry name" value="Sigma2 domain of RNA polymerase sigma factors"/>
    <property type="match status" value="1"/>
</dbReference>
<evidence type="ECO:0000256" key="4">
    <source>
        <dbReference type="ARBA" id="ARBA00023125"/>
    </source>
</evidence>
<dbReference type="EMBL" id="JAKMUT010000001">
    <property type="protein sequence ID" value="MCZ9288853.1"/>
    <property type="molecule type" value="Genomic_DNA"/>
</dbReference>
<evidence type="ECO:0000256" key="1">
    <source>
        <dbReference type="ARBA" id="ARBA00010641"/>
    </source>
</evidence>
<dbReference type="InterPro" id="IPR036388">
    <property type="entry name" value="WH-like_DNA-bd_sf"/>
</dbReference>
<keyword evidence="2" id="KW-0805">Transcription regulation</keyword>
<reference evidence="8" key="1">
    <citation type="submission" date="2022-02" db="EMBL/GenBank/DDBJ databases">
        <title>Corynebacterium sp. from urogenital microbiome.</title>
        <authorList>
            <person name="Cappelli E.A."/>
            <person name="Ribeiro T.G."/>
            <person name="Peixe L."/>
        </authorList>
    </citation>
    <scope>NUCLEOTIDE SEQUENCE</scope>
    <source>
        <strain evidence="8">C8Ua_174</strain>
    </source>
</reference>
<keyword evidence="3" id="KW-0731">Sigma factor</keyword>
<dbReference type="InterPro" id="IPR013249">
    <property type="entry name" value="RNA_pol_sigma70_r4_t2"/>
</dbReference>
<dbReference type="Pfam" id="PF04542">
    <property type="entry name" value="Sigma70_r2"/>
    <property type="match status" value="1"/>
</dbReference>
<proteinExistence type="inferred from homology"/>
<dbReference type="NCBIfam" id="TIGR02937">
    <property type="entry name" value="sigma70-ECF"/>
    <property type="match status" value="1"/>
</dbReference>
<dbReference type="PANTHER" id="PTHR43133:SF58">
    <property type="entry name" value="ECF RNA POLYMERASE SIGMA FACTOR SIGD"/>
    <property type="match status" value="1"/>
</dbReference>
<feature type="domain" description="RNA polymerase sigma-70 region 2" evidence="6">
    <location>
        <begin position="35"/>
        <end position="99"/>
    </location>
</feature>
<name>A0A9X3LLM5_9CORY</name>
<evidence type="ECO:0000313" key="8">
    <source>
        <dbReference type="EMBL" id="MCZ9288853.1"/>
    </source>
</evidence>
<evidence type="ECO:0000313" key="9">
    <source>
        <dbReference type="Proteomes" id="UP001146469"/>
    </source>
</evidence>
<keyword evidence="9" id="KW-1185">Reference proteome</keyword>
<dbReference type="Gene3D" id="1.10.1740.10">
    <property type="match status" value="1"/>
</dbReference>
<dbReference type="GO" id="GO:0003677">
    <property type="term" value="F:DNA binding"/>
    <property type="evidence" value="ECO:0007669"/>
    <property type="project" value="UniProtKB-KW"/>
</dbReference>
<evidence type="ECO:0000259" key="7">
    <source>
        <dbReference type="Pfam" id="PF08281"/>
    </source>
</evidence>
<dbReference type="InterPro" id="IPR013325">
    <property type="entry name" value="RNA_pol_sigma_r2"/>
</dbReference>
<dbReference type="GO" id="GO:0006352">
    <property type="term" value="P:DNA-templated transcription initiation"/>
    <property type="evidence" value="ECO:0007669"/>
    <property type="project" value="InterPro"/>
</dbReference>
<feature type="domain" description="RNA polymerase sigma factor 70 region 4 type 2" evidence="7">
    <location>
        <begin position="130"/>
        <end position="181"/>
    </location>
</feature>
<comment type="similarity">
    <text evidence="1">Belongs to the sigma-70 factor family. ECF subfamily.</text>
</comment>
<sequence length="189" mass="21365">MAADQETDEEIRDLLPAAIDQDRRAVNRLIQLIHPKVVLFCRGKLSMNGYPTPDDVAQDVCIAVAKALPGYEDRGAPFMAFVYQVARNKITDAYRFQQRDVSDPTEELPEEESFQDLPEEVYLSQDSCNDLARKLDILSEKSREILLLRVIHGYSAEETAEIVGSKPTAVRVAQHRAVMKLKKHGIIQQ</sequence>
<dbReference type="InterPro" id="IPR013324">
    <property type="entry name" value="RNA_pol_sigma_r3/r4-like"/>
</dbReference>
<gene>
    <name evidence="8" type="ORF">L8V00_01315</name>
</gene>
<dbReference type="NCBIfam" id="NF007230">
    <property type="entry name" value="PRK09648.1"/>
    <property type="match status" value="1"/>
</dbReference>
<evidence type="ECO:0000259" key="6">
    <source>
        <dbReference type="Pfam" id="PF04542"/>
    </source>
</evidence>
<accession>A0A9X3LLM5</accession>
<dbReference type="GO" id="GO:0016987">
    <property type="term" value="F:sigma factor activity"/>
    <property type="evidence" value="ECO:0007669"/>
    <property type="project" value="UniProtKB-KW"/>
</dbReference>
<protein>
    <submittedName>
        <fullName evidence="8">Sigma-70 family RNA polymerase sigma factor</fullName>
    </submittedName>
</protein>
<dbReference type="Gene3D" id="1.10.10.10">
    <property type="entry name" value="Winged helix-like DNA-binding domain superfamily/Winged helix DNA-binding domain"/>
    <property type="match status" value="1"/>
</dbReference>